<dbReference type="InterPro" id="IPR051506">
    <property type="entry name" value="ATOS_Transcription_Regulators"/>
</dbReference>
<dbReference type="SMART" id="SM01177">
    <property type="entry name" value="DUF4210"/>
    <property type="match status" value="1"/>
</dbReference>
<keyword evidence="3" id="KW-1185">Reference proteome</keyword>
<dbReference type="Proteomes" id="UP000796880">
    <property type="component" value="Unassembled WGS sequence"/>
</dbReference>
<dbReference type="AlphaFoldDB" id="A0A8K0E1V9"/>
<organism evidence="2 3">
    <name type="scientific">Rhamnella rubrinervis</name>
    <dbReference type="NCBI Taxonomy" id="2594499"/>
    <lineage>
        <taxon>Eukaryota</taxon>
        <taxon>Viridiplantae</taxon>
        <taxon>Streptophyta</taxon>
        <taxon>Embryophyta</taxon>
        <taxon>Tracheophyta</taxon>
        <taxon>Spermatophyta</taxon>
        <taxon>Magnoliopsida</taxon>
        <taxon>eudicotyledons</taxon>
        <taxon>Gunneridae</taxon>
        <taxon>Pentapetalae</taxon>
        <taxon>rosids</taxon>
        <taxon>fabids</taxon>
        <taxon>Rosales</taxon>
        <taxon>Rhamnaceae</taxon>
        <taxon>rhamnoid group</taxon>
        <taxon>Rhamneae</taxon>
        <taxon>Rhamnella</taxon>
    </lineage>
</organism>
<evidence type="ECO:0000313" key="3">
    <source>
        <dbReference type="Proteomes" id="UP000796880"/>
    </source>
</evidence>
<dbReference type="InterPro" id="IPR025261">
    <property type="entry name" value="Atos-like_cons_dom"/>
</dbReference>
<dbReference type="Pfam" id="PF13889">
    <property type="entry name" value="Chromosome_seg"/>
    <property type="match status" value="1"/>
</dbReference>
<proteinExistence type="predicted"/>
<name>A0A8K0E1V9_9ROSA</name>
<dbReference type="PANTHER" id="PTHR13199:SF23">
    <property type="entry name" value="MEIOSIS CHROMOSOME SEGREGATION FAMILY PROTEIN"/>
    <property type="match status" value="1"/>
</dbReference>
<reference evidence="2" key="1">
    <citation type="submission" date="2020-03" db="EMBL/GenBank/DDBJ databases">
        <title>A high-quality chromosome-level genome assembly of a woody plant with both climbing and erect habits, Rhamnella rubrinervis.</title>
        <authorList>
            <person name="Lu Z."/>
            <person name="Yang Y."/>
            <person name="Zhu X."/>
            <person name="Sun Y."/>
        </authorList>
    </citation>
    <scope>NUCLEOTIDE SEQUENCE</scope>
    <source>
        <strain evidence="2">BYM</strain>
        <tissue evidence="2">Leaf</tissue>
    </source>
</reference>
<dbReference type="OrthoDB" id="8625101at2759"/>
<comment type="caution">
    <text evidence="2">The sequence shown here is derived from an EMBL/GenBank/DDBJ whole genome shotgun (WGS) entry which is preliminary data.</text>
</comment>
<dbReference type="EMBL" id="VOIH02000010">
    <property type="protein sequence ID" value="KAF3435292.1"/>
    <property type="molecule type" value="Genomic_DNA"/>
</dbReference>
<protein>
    <recommendedName>
        <fullName evidence="1">Atos-like conserved domain-containing protein</fullName>
    </recommendedName>
</protein>
<evidence type="ECO:0000259" key="1">
    <source>
        <dbReference type="SMART" id="SM01177"/>
    </source>
</evidence>
<dbReference type="PANTHER" id="PTHR13199">
    <property type="entry name" value="GH03947P"/>
    <property type="match status" value="1"/>
</dbReference>
<accession>A0A8K0E1V9</accession>
<sequence>MGLPQVPSSGTSDEAAASALGAFLQGPPQFTNVSSCDLDGMHGGSGSRLGRNPLCSSLGDFHRKTSLDLLKCPDDSSRFGGDIEVTTNVHGSRIGSVDNLGHLTPRNGWNVHTPVSRVVGFKSSKTSCLNDDFNGSSAGHVHSSSAATVTTNEPTSSGSLVRKRLLSPLNTMLFPDQFEEHPLDLGCRNVQTNSSATSDKFSAFIAQDYKKANVGSKDYFFMPTQSLSTCLEQKVLQDDSSSLESIFFTDGPLLENKEPLSHNSLTLPTFDGFEGARNVRPQSRAISISPRKVTSPPLSLSPLGPKFSDRLKTSVACRNIKRELEDCNSKLSNGEERLDILEPGVIFVPEEEDFRTASKSFEDVNIFSKQFRPSSLENGIGISWSSSQGSAPTSQCMRFLRSLSGLPVRRSLVGSFEESLLSGRFLCGKLNQSIDGFLAVLSITGGNFSPQSQKLPFAVTSVDGDCYLLYYASIDLAGNSSLNKYRGQKLKRVLSNDDSQTVKSRLRIPMKGRIQLVLSNPEKTPLHTFLCNYDLSEMPAGTKTFLRQKVSLASSGPTSTQLKQGKMEEDSKVIEKGNPIKLSQEVMDADGFDTVNTIRSLDQKTEVIYEASKLVDSRDKGDLSKSPNMPRASVHHFMLEKQCNNAGDGKEQNCMDTCQGTEKKPVHGCSRVNENNGTAGALRYALHLRFICPFPKNSRSMQRCKSDPLSIPEKTGLDMNGERRFYLYNDLKVVFPQRHSDADEGKLNVEYHFPDDPRYFDIN</sequence>
<feature type="domain" description="Atos-like conserved" evidence="1">
    <location>
        <begin position="412"/>
        <end position="471"/>
    </location>
</feature>
<gene>
    <name evidence="2" type="ORF">FNV43_RR22379</name>
</gene>
<evidence type="ECO:0000313" key="2">
    <source>
        <dbReference type="EMBL" id="KAF3435292.1"/>
    </source>
</evidence>
<dbReference type="InterPro" id="IPR033473">
    <property type="entry name" value="Atos-like_C"/>
</dbReference>